<organism evidence="1 2">
    <name type="scientific">Tenacibaculum geojense</name>
    <dbReference type="NCBI Taxonomy" id="915352"/>
    <lineage>
        <taxon>Bacteria</taxon>
        <taxon>Pseudomonadati</taxon>
        <taxon>Bacteroidota</taxon>
        <taxon>Flavobacteriia</taxon>
        <taxon>Flavobacteriales</taxon>
        <taxon>Flavobacteriaceae</taxon>
        <taxon>Tenacibaculum</taxon>
    </lineage>
</organism>
<dbReference type="RefSeq" id="WP_386109310.1">
    <property type="nucleotide sequence ID" value="NZ_JBHTJR010000058.1"/>
</dbReference>
<evidence type="ECO:0000313" key="2">
    <source>
        <dbReference type="Proteomes" id="UP001597062"/>
    </source>
</evidence>
<dbReference type="EMBL" id="JBHTJR010000058">
    <property type="protein sequence ID" value="MFD0994239.1"/>
    <property type="molecule type" value="Genomic_DNA"/>
</dbReference>
<sequence length="252" mass="29730">MRVILSIIILLSITNNCFSQEKLKSQIEIIEKNIKVNSISDFEKLQTDLDNDNDLDYIYLYQCGEPKCIEVYLNVNNKLKKVINEPCYNYYLYNGDIKHLTLKLNHCCGESPFTSNRVFNFKFDKVITIENYVLFNESYELLKPDNYLLSVYNVKILNNNYNVRFSPNIKEYDEDESMFSCEPNTNIIGRLKENSTVKVLSELIKETRIWLYVEIESNSLNHQLCNNPIDYEFKGQKLRGWISNNFVEKTIN</sequence>
<accession>A0ABW3JV31</accession>
<gene>
    <name evidence="1" type="ORF">ACFQ1U_13610</name>
</gene>
<protein>
    <recommendedName>
        <fullName evidence="3">SH3b domain-containing protein</fullName>
    </recommendedName>
</protein>
<evidence type="ECO:0008006" key="3">
    <source>
        <dbReference type="Google" id="ProtNLM"/>
    </source>
</evidence>
<evidence type="ECO:0000313" key="1">
    <source>
        <dbReference type="EMBL" id="MFD0994239.1"/>
    </source>
</evidence>
<dbReference type="Proteomes" id="UP001597062">
    <property type="component" value="Unassembled WGS sequence"/>
</dbReference>
<proteinExistence type="predicted"/>
<reference evidence="2" key="1">
    <citation type="journal article" date="2019" name="Int. J. Syst. Evol. Microbiol.">
        <title>The Global Catalogue of Microorganisms (GCM) 10K type strain sequencing project: providing services to taxonomists for standard genome sequencing and annotation.</title>
        <authorList>
            <consortium name="The Broad Institute Genomics Platform"/>
            <consortium name="The Broad Institute Genome Sequencing Center for Infectious Disease"/>
            <person name="Wu L."/>
            <person name="Ma J."/>
        </authorList>
    </citation>
    <scope>NUCLEOTIDE SEQUENCE [LARGE SCALE GENOMIC DNA]</scope>
    <source>
        <strain evidence="2">CCUG 60527</strain>
    </source>
</reference>
<keyword evidence="2" id="KW-1185">Reference proteome</keyword>
<comment type="caution">
    <text evidence="1">The sequence shown here is derived from an EMBL/GenBank/DDBJ whole genome shotgun (WGS) entry which is preliminary data.</text>
</comment>
<name>A0ABW3JV31_9FLAO</name>